<reference evidence="2" key="2">
    <citation type="submission" date="2025-08" db="UniProtKB">
        <authorList>
            <consortium name="RefSeq"/>
        </authorList>
    </citation>
    <scope>IDENTIFICATION</scope>
    <source>
        <tissue evidence="2">Leaf</tissue>
    </source>
</reference>
<organism evidence="1 2">
    <name type="scientific">Camelina sativa</name>
    <name type="common">False flax</name>
    <name type="synonym">Myagrum sativum</name>
    <dbReference type="NCBI Taxonomy" id="90675"/>
    <lineage>
        <taxon>Eukaryota</taxon>
        <taxon>Viridiplantae</taxon>
        <taxon>Streptophyta</taxon>
        <taxon>Embryophyta</taxon>
        <taxon>Tracheophyta</taxon>
        <taxon>Spermatophyta</taxon>
        <taxon>Magnoliopsida</taxon>
        <taxon>eudicotyledons</taxon>
        <taxon>Gunneridae</taxon>
        <taxon>Pentapetalae</taxon>
        <taxon>rosids</taxon>
        <taxon>malvids</taxon>
        <taxon>Brassicales</taxon>
        <taxon>Brassicaceae</taxon>
        <taxon>Camelineae</taxon>
        <taxon>Camelina</taxon>
    </lineage>
</organism>
<gene>
    <name evidence="2" type="primary">LOC104784839</name>
</gene>
<accession>A0ABM0YZA6</accession>
<dbReference type="RefSeq" id="XP_010508229.1">
    <property type="nucleotide sequence ID" value="XM_010509927.2"/>
</dbReference>
<dbReference type="GeneID" id="104784839"/>
<keyword evidence="1" id="KW-1185">Reference proteome</keyword>
<proteinExistence type="predicted"/>
<name>A0ABM0YZA6_CAMSA</name>
<dbReference type="PANTHER" id="PTHR33527:SF45">
    <property type="entry name" value="RRM DOMAIN-CONTAINING PROTEIN"/>
    <property type="match status" value="1"/>
</dbReference>
<protein>
    <submittedName>
        <fullName evidence="2">Uncharacterized protein LOC104784839</fullName>
    </submittedName>
</protein>
<sequence length="126" mass="14515">MSTSAGSRIMSLGEPFVPANEPRSLFLTFSNGFPLSEDQIFEFFDSWFPMCVEDVFVNRPVAARKLGKNDLFGKVIFRYFTIPNIVLGPYEKVGFSVYGRPMYCRRFETRRPKADNASAAHRDRRE</sequence>
<reference evidence="1" key="1">
    <citation type="journal article" date="2014" name="Nat. Commun.">
        <title>The emerging biofuel crop Camelina sativa retains a highly undifferentiated hexaploid genome structure.</title>
        <authorList>
            <person name="Kagale S."/>
            <person name="Koh C."/>
            <person name="Nixon J."/>
            <person name="Bollina V."/>
            <person name="Clarke W.E."/>
            <person name="Tuteja R."/>
            <person name="Spillane C."/>
            <person name="Robinson S.J."/>
            <person name="Links M.G."/>
            <person name="Clarke C."/>
            <person name="Higgins E.E."/>
            <person name="Huebert T."/>
            <person name="Sharpe A.G."/>
            <person name="Parkin I.A."/>
        </authorList>
    </citation>
    <scope>NUCLEOTIDE SEQUENCE [LARGE SCALE GENOMIC DNA]</scope>
    <source>
        <strain evidence="1">cv. DH55</strain>
    </source>
</reference>
<evidence type="ECO:0000313" key="2">
    <source>
        <dbReference type="RefSeq" id="XP_010508229.1"/>
    </source>
</evidence>
<dbReference type="PANTHER" id="PTHR33527">
    <property type="entry name" value="OS07G0274300 PROTEIN"/>
    <property type="match status" value="1"/>
</dbReference>
<dbReference type="Proteomes" id="UP000694864">
    <property type="component" value="Chromosome 5"/>
</dbReference>
<evidence type="ECO:0000313" key="1">
    <source>
        <dbReference type="Proteomes" id="UP000694864"/>
    </source>
</evidence>